<evidence type="ECO:0000313" key="2">
    <source>
        <dbReference type="EMBL" id="HGT41265.1"/>
    </source>
</evidence>
<comment type="caution">
    <text evidence="2">The sequence shown here is derived from an EMBL/GenBank/DDBJ whole genome shotgun (WGS) entry which is preliminary data.</text>
</comment>
<accession>A0A7C4QSN6</accession>
<feature type="region of interest" description="Disordered" evidence="1">
    <location>
        <begin position="1"/>
        <end position="21"/>
    </location>
</feature>
<sequence length="77" mass="8918">MVGSKPRQRLVDDRSSTIRPTATHPAVPIAHARIERFENPETDAYDRYSPRLNKHASALIQEWCDEVLFATYKVHTR</sequence>
<name>A0A7C4QSN6_9PLAN</name>
<reference evidence="2" key="1">
    <citation type="journal article" date="2020" name="mSystems">
        <title>Genome- and Community-Level Interaction Insights into Carbon Utilization and Element Cycling Functions of Hydrothermarchaeota in Hydrothermal Sediment.</title>
        <authorList>
            <person name="Zhou Z."/>
            <person name="Liu Y."/>
            <person name="Xu W."/>
            <person name="Pan J."/>
            <person name="Luo Z.H."/>
            <person name="Li M."/>
        </authorList>
    </citation>
    <scope>NUCLEOTIDE SEQUENCE [LARGE SCALE GENOMIC DNA]</scope>
    <source>
        <strain evidence="2">SpSt-508</strain>
    </source>
</reference>
<organism evidence="2">
    <name type="scientific">Schlesneria paludicola</name>
    <dbReference type="NCBI Taxonomy" id="360056"/>
    <lineage>
        <taxon>Bacteria</taxon>
        <taxon>Pseudomonadati</taxon>
        <taxon>Planctomycetota</taxon>
        <taxon>Planctomycetia</taxon>
        <taxon>Planctomycetales</taxon>
        <taxon>Planctomycetaceae</taxon>
        <taxon>Schlesneria</taxon>
    </lineage>
</organism>
<evidence type="ECO:0000256" key="1">
    <source>
        <dbReference type="SAM" id="MobiDB-lite"/>
    </source>
</evidence>
<gene>
    <name evidence="2" type="ORF">ENS64_18610</name>
</gene>
<proteinExistence type="predicted"/>
<dbReference type="Pfam" id="PF13479">
    <property type="entry name" value="AAA_24"/>
    <property type="match status" value="1"/>
</dbReference>
<dbReference type="EMBL" id="DSVQ01000020">
    <property type="protein sequence ID" value="HGT41265.1"/>
    <property type="molecule type" value="Genomic_DNA"/>
</dbReference>
<protein>
    <submittedName>
        <fullName evidence="2">Uncharacterized protein</fullName>
    </submittedName>
</protein>
<dbReference type="AlphaFoldDB" id="A0A7C4QSN6"/>